<reference evidence="1 2" key="1">
    <citation type="submission" date="2020-07" db="EMBL/GenBank/DDBJ databases">
        <title>Sequencing the genomes of 1000 actinobacteria strains.</title>
        <authorList>
            <person name="Klenk H.-P."/>
        </authorList>
    </citation>
    <scope>NUCLEOTIDE SEQUENCE [LARGE SCALE GENOMIC DNA]</scope>
    <source>
        <strain evidence="1 2">DSM 44065</strain>
    </source>
</reference>
<dbReference type="RefSeq" id="WP_179723525.1">
    <property type="nucleotide sequence ID" value="NZ_BAABFH010000001.1"/>
</dbReference>
<keyword evidence="2" id="KW-1185">Reference proteome</keyword>
<sequence length="170" mass="17648">MSSALTPIIAATARWLTTAYPAPRGGALSRALAEAQATQAVTAAAWLRYPTDVDADLVHLAGPGGAERLDALVGGSTGADGEDDAWRTWVDEVVASWAACLLADPALAARAIACLTSDDGLPEFRRLLEPGDRELAAAAFLRHPDLLAPVAELHRDALHEALSTTSSNAA</sequence>
<accession>A0A853AR32</accession>
<evidence type="ECO:0000313" key="2">
    <source>
        <dbReference type="Proteomes" id="UP000587002"/>
    </source>
</evidence>
<comment type="caution">
    <text evidence="1">The sequence shown here is derived from an EMBL/GenBank/DDBJ whole genome shotgun (WGS) entry which is preliminary data.</text>
</comment>
<name>A0A853AR32_9PSEU</name>
<dbReference type="EMBL" id="JACCFJ010000001">
    <property type="protein sequence ID" value="NYI85653.1"/>
    <property type="molecule type" value="Genomic_DNA"/>
</dbReference>
<proteinExistence type="predicted"/>
<evidence type="ECO:0000313" key="1">
    <source>
        <dbReference type="EMBL" id="NYI85653.1"/>
    </source>
</evidence>
<dbReference type="Proteomes" id="UP000587002">
    <property type="component" value="Unassembled WGS sequence"/>
</dbReference>
<protein>
    <submittedName>
        <fullName evidence="1">Uncharacterized protein</fullName>
    </submittedName>
</protein>
<organism evidence="1 2">
    <name type="scientific">Saccharopolyspora hordei</name>
    <dbReference type="NCBI Taxonomy" id="1838"/>
    <lineage>
        <taxon>Bacteria</taxon>
        <taxon>Bacillati</taxon>
        <taxon>Actinomycetota</taxon>
        <taxon>Actinomycetes</taxon>
        <taxon>Pseudonocardiales</taxon>
        <taxon>Pseudonocardiaceae</taxon>
        <taxon>Saccharopolyspora</taxon>
    </lineage>
</organism>
<dbReference type="AlphaFoldDB" id="A0A853AR32"/>
<gene>
    <name evidence="1" type="ORF">HNR68_004283</name>
</gene>